<reference evidence="2" key="2">
    <citation type="submission" date="2016-01" db="EMBL/GenBank/DDBJ databases">
        <title>Draft Genome Sequence of Paenibacillus amylolyticus Heshi-A3 that Was Isolated from Fermented Rice Bran with Aging Salted Mackerel, Which Was Named Heshiko as Traditional Fermented Seafood in Japan.</title>
        <authorList>
            <person name="Akuzawa S."/>
            <person name="Nakagawa J."/>
            <person name="Kanekatsu T."/>
            <person name="Kubota E."/>
            <person name="Ohtake R."/>
            <person name="Suzuki T."/>
            <person name="Kanesaki Y."/>
        </authorList>
    </citation>
    <scope>NUCLEOTIDE SEQUENCE [LARGE SCALE GENOMIC DNA]</scope>
    <source>
        <strain evidence="2">Heshi-A3</strain>
    </source>
</reference>
<accession>A0A100VM24</accession>
<gene>
    <name evidence="1" type="ORF">PAHA3_2436</name>
</gene>
<proteinExistence type="predicted"/>
<dbReference type="RefSeq" id="WP_062834916.1">
    <property type="nucleotide sequence ID" value="NZ_BCNV01000001.1"/>
</dbReference>
<sequence>MVKIVRSKEMEDYLNNLASEIESHYNIPDLKGSVAQIKWARDIRIKFLNQAHDKDKNLETLLPLQNKTSASWWINNKDLTLEQLIEKSFQH</sequence>
<reference evidence="1 2" key="1">
    <citation type="journal article" date="2016" name="Genome Announc.">
        <title>Draft Genome Sequence of Paenibacillus amylolyticus Heshi-A3, Isolated from Fermented Rice Bran in a Japanese Fermented Seafood Dish.</title>
        <authorList>
            <person name="Akuzawa S."/>
            <person name="Nagaoka J."/>
            <person name="Kanekatsu M."/>
            <person name="Kubota E."/>
            <person name="Ohtake R."/>
            <person name="Suzuki T."/>
            <person name="Kanesaki Y."/>
        </authorList>
    </citation>
    <scope>NUCLEOTIDE SEQUENCE [LARGE SCALE GENOMIC DNA]</scope>
    <source>
        <strain evidence="1 2">Heshi-A3</strain>
    </source>
</reference>
<protein>
    <submittedName>
        <fullName evidence="1">Uncharacterized protein</fullName>
    </submittedName>
</protein>
<dbReference type="Proteomes" id="UP000069697">
    <property type="component" value="Unassembled WGS sequence"/>
</dbReference>
<evidence type="ECO:0000313" key="2">
    <source>
        <dbReference type="Proteomes" id="UP000069697"/>
    </source>
</evidence>
<evidence type="ECO:0000313" key="1">
    <source>
        <dbReference type="EMBL" id="GAS82362.1"/>
    </source>
</evidence>
<name>A0A100VM24_PAEAM</name>
<dbReference type="EMBL" id="BCNV01000001">
    <property type="protein sequence ID" value="GAS82362.1"/>
    <property type="molecule type" value="Genomic_DNA"/>
</dbReference>
<dbReference type="AlphaFoldDB" id="A0A100VM24"/>
<comment type="caution">
    <text evidence="1">The sequence shown here is derived from an EMBL/GenBank/DDBJ whole genome shotgun (WGS) entry which is preliminary data.</text>
</comment>
<organism evidence="1 2">
    <name type="scientific">Paenibacillus amylolyticus</name>
    <dbReference type="NCBI Taxonomy" id="1451"/>
    <lineage>
        <taxon>Bacteria</taxon>
        <taxon>Bacillati</taxon>
        <taxon>Bacillota</taxon>
        <taxon>Bacilli</taxon>
        <taxon>Bacillales</taxon>
        <taxon>Paenibacillaceae</taxon>
        <taxon>Paenibacillus</taxon>
    </lineage>
</organism>